<feature type="binding site" evidence="12">
    <location>
        <begin position="43"/>
        <end position="47"/>
    </location>
    <ligand>
        <name>substrate</name>
    </ligand>
</feature>
<dbReference type="EC" id="2.7.1.15" evidence="2 12"/>
<evidence type="ECO:0000313" key="15">
    <source>
        <dbReference type="Proteomes" id="UP000015464"/>
    </source>
</evidence>
<dbReference type="HOGENOM" id="CLU_027634_2_3_1"/>
<comment type="caution">
    <text evidence="12">Lacks conserved residue(s) required for the propagation of feature annotation.</text>
</comment>
<dbReference type="eggNOG" id="KOG2855">
    <property type="taxonomic scope" value="Eukaryota"/>
</dbReference>
<comment type="catalytic activity">
    <reaction evidence="12">
        <text>D-ribose + ATP = D-ribose 5-phosphate + ADP + H(+)</text>
        <dbReference type="Rhea" id="RHEA:13697"/>
        <dbReference type="ChEBI" id="CHEBI:15378"/>
        <dbReference type="ChEBI" id="CHEBI:30616"/>
        <dbReference type="ChEBI" id="CHEBI:47013"/>
        <dbReference type="ChEBI" id="CHEBI:78346"/>
        <dbReference type="ChEBI" id="CHEBI:456216"/>
        <dbReference type="EC" id="2.7.1.15"/>
    </reaction>
</comment>
<name>S9VVQ7_SCHCR</name>
<feature type="binding site" evidence="12">
    <location>
        <position position="303"/>
    </location>
    <ligand>
        <name>K(+)</name>
        <dbReference type="ChEBI" id="CHEBI:29103"/>
    </ligand>
</feature>
<dbReference type="Proteomes" id="UP000015464">
    <property type="component" value="Unassembled WGS sequence"/>
</dbReference>
<comment type="similarity">
    <text evidence="12">Belongs to the carbohydrate kinase PfkB family. Ribokinase subfamily.</text>
</comment>
<feature type="active site" description="Proton acceptor" evidence="12">
    <location>
        <position position="264"/>
    </location>
</feature>
<evidence type="ECO:0000256" key="11">
    <source>
        <dbReference type="ARBA" id="ARBA00023277"/>
    </source>
</evidence>
<dbReference type="PROSITE" id="PS00584">
    <property type="entry name" value="PFKB_KINASES_2"/>
    <property type="match status" value="1"/>
</dbReference>
<feature type="binding site" evidence="12">
    <location>
        <position position="264"/>
    </location>
    <ligand>
        <name>substrate</name>
    </ligand>
</feature>
<dbReference type="PANTHER" id="PTHR10584">
    <property type="entry name" value="SUGAR KINASE"/>
    <property type="match status" value="1"/>
</dbReference>
<dbReference type="EMBL" id="KE546993">
    <property type="protein sequence ID" value="EPY50284.1"/>
    <property type="molecule type" value="Genomic_DNA"/>
</dbReference>
<dbReference type="GO" id="GO:0005737">
    <property type="term" value="C:cytoplasm"/>
    <property type="evidence" value="ECO:0007669"/>
    <property type="project" value="UniProtKB-SubCell"/>
</dbReference>
<dbReference type="OrthoDB" id="415590at2759"/>
<dbReference type="UniPathway" id="UPA00916">
    <property type="reaction ID" value="UER00889"/>
</dbReference>
<dbReference type="CDD" id="cd01174">
    <property type="entry name" value="ribokinase"/>
    <property type="match status" value="1"/>
</dbReference>
<keyword evidence="4 12" id="KW-0808">Transferase</keyword>
<keyword evidence="5 12" id="KW-0479">Metal-binding</keyword>
<dbReference type="SUPFAM" id="SSF53613">
    <property type="entry name" value="Ribokinase-like"/>
    <property type="match status" value="1"/>
</dbReference>
<evidence type="ECO:0000256" key="2">
    <source>
        <dbReference type="ARBA" id="ARBA00012035"/>
    </source>
</evidence>
<sequence>MTVSNILVLGSLNMDLVMQTKVCPAGGQTMHGDPDGFHTGAGGKGANQAVAVARLSNPSDTKIYMAGCVGEDVFGQDMLRGLKQDNVDVDAVKVIPNKSSGVAMIIVESNGENRILLSEGANSCVDVPFVQALEEKIQHSDLLILQLEIPLLSVQKAVELAHKHHVDVLLNPAPAVSLSPELLQHVSYLVPNEHEAAVLLGCPESPPTAQNAELYADKLLATGIRKAVIITLGSEGAFYKTKTGESAHIPAKKVQAIDTTAAGDTFIGAFSTSISHEKPLKDSLQFAAQSSAITVQRKGAANSIPTYTDIQNILK</sequence>
<keyword evidence="12" id="KW-0963">Cytoplasm</keyword>
<dbReference type="InterPro" id="IPR002173">
    <property type="entry name" value="Carboh/pur_kinase_PfkB_CS"/>
</dbReference>
<keyword evidence="8 12" id="KW-0067">ATP-binding</keyword>
<dbReference type="GeneID" id="25035376"/>
<feature type="binding site" evidence="12">
    <location>
        <position position="297"/>
    </location>
    <ligand>
        <name>K(+)</name>
        <dbReference type="ChEBI" id="CHEBI:29103"/>
    </ligand>
</feature>
<comment type="subunit">
    <text evidence="12">Homodimer.</text>
</comment>
<keyword evidence="15" id="KW-1185">Reference proteome</keyword>
<evidence type="ECO:0000256" key="8">
    <source>
        <dbReference type="ARBA" id="ARBA00022840"/>
    </source>
</evidence>
<dbReference type="GO" id="GO:0005634">
    <property type="term" value="C:nucleus"/>
    <property type="evidence" value="ECO:0007669"/>
    <property type="project" value="UniProtKB-SubCell"/>
</dbReference>
<comment type="cofactor">
    <cofactor evidence="12">
        <name>Mg(2+)</name>
        <dbReference type="ChEBI" id="CHEBI:18420"/>
    </cofactor>
    <text evidence="12">Requires a divalent cation, most likely magnesium in vivo, as an electrophilic catalyst to aid phosphoryl group transfer. It is the chelate of the metal and the nucleotide that is the actual substrate.</text>
</comment>
<dbReference type="GO" id="GO:0004747">
    <property type="term" value="F:ribokinase activity"/>
    <property type="evidence" value="ECO:0007669"/>
    <property type="project" value="UniProtKB-UniRule"/>
</dbReference>
<feature type="binding site" evidence="12">
    <location>
        <position position="294"/>
    </location>
    <ligand>
        <name>K(+)</name>
        <dbReference type="ChEBI" id="CHEBI:29103"/>
    </ligand>
</feature>
<dbReference type="AlphaFoldDB" id="S9VVQ7"/>
<dbReference type="InterPro" id="IPR011877">
    <property type="entry name" value="Ribokinase"/>
</dbReference>
<comment type="activity regulation">
    <text evidence="12">Activated by a monovalent cation that binds near, but not in, the active site. The most likely occupant of the site in vivo is potassium. Ion binding induces a conformational change that may alter substrate affinity.</text>
</comment>
<evidence type="ECO:0000256" key="12">
    <source>
        <dbReference type="HAMAP-Rule" id="MF_03215"/>
    </source>
</evidence>
<evidence type="ECO:0000256" key="10">
    <source>
        <dbReference type="ARBA" id="ARBA00022958"/>
    </source>
</evidence>
<dbReference type="PANTHER" id="PTHR10584:SF166">
    <property type="entry name" value="RIBOKINASE"/>
    <property type="match status" value="1"/>
</dbReference>
<keyword evidence="9 12" id="KW-0460">Magnesium</keyword>
<keyword evidence="12" id="KW-0539">Nucleus</keyword>
<comment type="pathway">
    <text evidence="12">Carbohydrate metabolism; D-ribose degradation; D-ribose 5-phosphate from beta-D-ribopyranose: step 2/2.</text>
</comment>
<dbReference type="GO" id="GO:0005524">
    <property type="term" value="F:ATP binding"/>
    <property type="evidence" value="ECO:0007669"/>
    <property type="project" value="UniProtKB-UniRule"/>
</dbReference>
<dbReference type="OMA" id="DIVLIQQ"/>
<reference evidence="14 15" key="1">
    <citation type="journal article" date="2011" name="Science">
        <title>Comparative functional genomics of the fission yeasts.</title>
        <authorList>
            <person name="Rhind N."/>
            <person name="Chen Z."/>
            <person name="Yassour M."/>
            <person name="Thompson D.A."/>
            <person name="Haas B.J."/>
            <person name="Habib N."/>
            <person name="Wapinski I."/>
            <person name="Roy S."/>
            <person name="Lin M.F."/>
            <person name="Heiman D.I."/>
            <person name="Young S.K."/>
            <person name="Furuya K."/>
            <person name="Guo Y."/>
            <person name="Pidoux A."/>
            <person name="Chen H.M."/>
            <person name="Robbertse B."/>
            <person name="Goldberg J.M."/>
            <person name="Aoki K."/>
            <person name="Bayne E.H."/>
            <person name="Berlin A.M."/>
            <person name="Desjardins C.A."/>
            <person name="Dobbs E."/>
            <person name="Dukaj L."/>
            <person name="Fan L."/>
            <person name="FitzGerald M.G."/>
            <person name="French C."/>
            <person name="Gujja S."/>
            <person name="Hansen K."/>
            <person name="Keifenheim D."/>
            <person name="Levin J.Z."/>
            <person name="Mosher R.A."/>
            <person name="Mueller C.A."/>
            <person name="Pfiffner J."/>
            <person name="Priest M."/>
            <person name="Russ C."/>
            <person name="Smialowska A."/>
            <person name="Swoboda P."/>
            <person name="Sykes S.M."/>
            <person name="Vaughn M."/>
            <person name="Vengrova S."/>
            <person name="Yoder R."/>
            <person name="Zeng Q."/>
            <person name="Allshire R."/>
            <person name="Baulcombe D."/>
            <person name="Birren B.W."/>
            <person name="Brown W."/>
            <person name="Ekwall K."/>
            <person name="Kellis M."/>
            <person name="Leatherwood J."/>
            <person name="Levin H."/>
            <person name="Margalit H."/>
            <person name="Martienssen R."/>
            <person name="Nieduszynski C.A."/>
            <person name="Spatafora J.W."/>
            <person name="Friedman N."/>
            <person name="Dalgaard J.Z."/>
            <person name="Baumann P."/>
            <person name="Niki H."/>
            <person name="Regev A."/>
            <person name="Nusbaum C."/>
        </authorList>
    </citation>
    <scope>NUCLEOTIDE SEQUENCE [LARGE SCALE GENOMIC DNA]</scope>
    <source>
        <strain evidence="15">OY26 / ATCC MYA-4695 / CBS 11777 / NBRC 106824 / NRRL Y48691</strain>
    </source>
</reference>
<dbReference type="PRINTS" id="PR00990">
    <property type="entry name" value="RIBOKINASE"/>
</dbReference>
<evidence type="ECO:0000256" key="9">
    <source>
        <dbReference type="ARBA" id="ARBA00022842"/>
    </source>
</evidence>
<accession>S9VVQ7</accession>
<dbReference type="RefSeq" id="XP_013024770.1">
    <property type="nucleotide sequence ID" value="XM_013169316.1"/>
</dbReference>
<dbReference type="InterPro" id="IPR011611">
    <property type="entry name" value="PfkB_dom"/>
</dbReference>
<keyword evidence="10 12" id="KW-0630">Potassium</keyword>
<feature type="binding site" evidence="12">
    <location>
        <position position="192"/>
    </location>
    <ligand>
        <name>ATP</name>
        <dbReference type="ChEBI" id="CHEBI:30616"/>
    </ligand>
</feature>
<evidence type="ECO:0000256" key="6">
    <source>
        <dbReference type="ARBA" id="ARBA00022741"/>
    </source>
</evidence>
<dbReference type="Gene3D" id="3.40.1190.20">
    <property type="match status" value="1"/>
</dbReference>
<dbReference type="GO" id="GO:0046872">
    <property type="term" value="F:metal ion binding"/>
    <property type="evidence" value="ECO:0007669"/>
    <property type="project" value="UniProtKB-KW"/>
</dbReference>
<evidence type="ECO:0000256" key="3">
    <source>
        <dbReference type="ARBA" id="ARBA00016943"/>
    </source>
</evidence>
<feature type="binding site" evidence="12">
    <location>
        <begin position="263"/>
        <end position="264"/>
    </location>
    <ligand>
        <name>ATP</name>
        <dbReference type="ChEBI" id="CHEBI:30616"/>
    </ligand>
</feature>
<feature type="domain" description="Carbohydrate kinase PfkB" evidence="13">
    <location>
        <begin position="5"/>
        <end position="306"/>
    </location>
</feature>
<dbReference type="GO" id="GO:0019303">
    <property type="term" value="P:D-ribose catabolic process"/>
    <property type="evidence" value="ECO:0007669"/>
    <property type="project" value="UniProtKB-UniRule"/>
</dbReference>
<evidence type="ECO:0000256" key="7">
    <source>
        <dbReference type="ARBA" id="ARBA00022777"/>
    </source>
</evidence>
<protein>
    <recommendedName>
        <fullName evidence="3 12">Ribokinase</fullName>
        <shortName evidence="12">RK</shortName>
        <ecNumber evidence="2 12">2.7.1.15</ecNumber>
    </recommendedName>
</protein>
<comment type="function">
    <text evidence="12">Catalyzes the phosphorylation of ribose at O-5 in a reaction requiring ATP and magnesium. The resulting D-ribose-5-phosphate can then be used either for sythesis of nucleotides, histidine, and tryptophan, or as a component of the pentose phosphate pathway.</text>
</comment>
<feature type="binding site" evidence="12">
    <location>
        <begin position="13"/>
        <end position="15"/>
    </location>
    <ligand>
        <name>substrate</name>
    </ligand>
</feature>
<keyword evidence="6 12" id="KW-0547">Nucleotide-binding</keyword>
<feature type="binding site" evidence="12">
    <location>
        <begin position="231"/>
        <end position="236"/>
    </location>
    <ligand>
        <name>ATP</name>
        <dbReference type="ChEBI" id="CHEBI:30616"/>
    </ligand>
</feature>
<evidence type="ECO:0000256" key="1">
    <source>
        <dbReference type="ARBA" id="ARBA00005380"/>
    </source>
</evidence>
<evidence type="ECO:0000256" key="4">
    <source>
        <dbReference type="ARBA" id="ARBA00022679"/>
    </source>
</evidence>
<dbReference type="InterPro" id="IPR002139">
    <property type="entry name" value="Ribo/fructo_kinase"/>
</dbReference>
<feature type="binding site" evidence="12">
    <location>
        <position position="299"/>
    </location>
    <ligand>
        <name>K(+)</name>
        <dbReference type="ChEBI" id="CHEBI:29103"/>
    </ligand>
</feature>
<comment type="subcellular location">
    <subcellularLocation>
        <location evidence="12">Cytoplasm</location>
    </subcellularLocation>
    <subcellularLocation>
        <location evidence="12">Nucleus</location>
    </subcellularLocation>
</comment>
<feature type="binding site" evidence="12">
    <location>
        <position position="258"/>
    </location>
    <ligand>
        <name>K(+)</name>
        <dbReference type="ChEBI" id="CHEBI:29103"/>
    </ligand>
</feature>
<comment type="similarity">
    <text evidence="1">Belongs to the carbohydrate kinase pfkB family.</text>
</comment>
<evidence type="ECO:0000259" key="13">
    <source>
        <dbReference type="Pfam" id="PF00294"/>
    </source>
</evidence>
<dbReference type="InterPro" id="IPR029056">
    <property type="entry name" value="Ribokinase-like"/>
</dbReference>
<proteinExistence type="inferred from homology"/>
<feature type="binding site" evidence="12">
    <location>
        <position position="260"/>
    </location>
    <ligand>
        <name>K(+)</name>
        <dbReference type="ChEBI" id="CHEBI:29103"/>
    </ligand>
</feature>
<dbReference type="HAMAP" id="MF_01987">
    <property type="entry name" value="Ribokinase"/>
    <property type="match status" value="1"/>
</dbReference>
<dbReference type="NCBIfam" id="TIGR02152">
    <property type="entry name" value="D_ribokin_bact"/>
    <property type="match status" value="1"/>
</dbReference>
<gene>
    <name evidence="14" type="ORF">SPOG_01045</name>
</gene>
<organism evidence="14 15">
    <name type="scientific">Schizosaccharomyces cryophilus (strain OY26 / ATCC MYA-4695 / CBS 11777 / NBRC 106824 / NRRL Y48691)</name>
    <name type="common">Fission yeast</name>
    <dbReference type="NCBI Taxonomy" id="653667"/>
    <lineage>
        <taxon>Eukaryota</taxon>
        <taxon>Fungi</taxon>
        <taxon>Dikarya</taxon>
        <taxon>Ascomycota</taxon>
        <taxon>Taphrinomycotina</taxon>
        <taxon>Schizosaccharomycetes</taxon>
        <taxon>Schizosaccharomycetales</taxon>
        <taxon>Schizosaccharomycetaceae</taxon>
        <taxon>Schizosaccharomyces</taxon>
    </lineage>
</organism>
<keyword evidence="11 12" id="KW-0119">Carbohydrate metabolism</keyword>
<keyword evidence="7 12" id="KW-0418">Kinase</keyword>
<dbReference type="STRING" id="653667.S9VVQ7"/>
<evidence type="ECO:0000256" key="5">
    <source>
        <dbReference type="ARBA" id="ARBA00022723"/>
    </source>
</evidence>
<feature type="binding site" evidence="12">
    <location>
        <position position="148"/>
    </location>
    <ligand>
        <name>substrate</name>
    </ligand>
</feature>
<evidence type="ECO:0000313" key="14">
    <source>
        <dbReference type="EMBL" id="EPY50284.1"/>
    </source>
</evidence>
<dbReference type="Pfam" id="PF00294">
    <property type="entry name" value="PfkB"/>
    <property type="match status" value="1"/>
</dbReference>